<feature type="domain" description="ADP ribosyltransferase" evidence="4">
    <location>
        <begin position="309"/>
        <end position="404"/>
    </location>
</feature>
<evidence type="ECO:0000313" key="6">
    <source>
        <dbReference type="EMBL" id="CAF4669875.1"/>
    </source>
</evidence>
<keyword evidence="1" id="KW-0677">Repeat</keyword>
<name>A0A821GVQ1_9BILA</name>
<dbReference type="PANTHER" id="PTHR45641">
    <property type="entry name" value="TETRATRICOPEPTIDE REPEAT PROTEIN (AFU_ORTHOLOGUE AFUA_6G03870)"/>
    <property type="match status" value="1"/>
</dbReference>
<dbReference type="SUPFAM" id="SSF48452">
    <property type="entry name" value="TPR-like"/>
    <property type="match status" value="1"/>
</dbReference>
<evidence type="ECO:0000259" key="4">
    <source>
        <dbReference type="Pfam" id="PF03496"/>
    </source>
</evidence>
<dbReference type="GO" id="GO:0005576">
    <property type="term" value="C:extracellular region"/>
    <property type="evidence" value="ECO:0007669"/>
    <property type="project" value="InterPro"/>
</dbReference>
<sequence>MNASLTAASFSGVASTTSRFRGQDTTNLEPYQFLWFDKEVNATEDNLVKEEARQVINHMRVFDNFEECERYVELVVERGQKIILIVSGYYGRELISRVQNIPQVAAVYVYCMNEDTYREWSKSYKKVNIFFTKPNELINQLKQDQHVRERTYENSLAMNIYSHDHSGNSAVQEQRDRKNASFMYFIIFIDILLTMLPNDDKARRELSQVWSEYCNANFFSQNVVKEFEKEYESQKAIWWYTRESFLYRILNKALRESDIDLLFGLRFFLCDLYRQITDEHVKFLNSYTAEDPILRVYRGQAMGLAELNLIQKSKGEFITFNNFLSTSTNRQIATIFADSSAATLLAHIILEFEIDTRLPDTKCYADISKLSYFQNENEILIRLGSIFRIDDVKYDEHEQLWIAKLRLCSEDSYELKDMLLHMKESIGNGIISLGIWFEKQGDNEKARQFFRGLLAEESISDVDRTNCYRGLGTVAQRQEEYDEALKYYQQELCIELTLGNDVFVATTYSKIGEVYWRKRELDMAMSFEQKALDIFLPLNHPQLSNVYRTMANIYKYKNKSSLSIEYFEKALDADREYFPENHSQFGITYTNMGLVHDKDGKYEEALKCYTKASEIFVKSLPANHPNILQLEINIRFAKSKLDQK</sequence>
<proteinExistence type="predicted"/>
<dbReference type="Pfam" id="PF13424">
    <property type="entry name" value="TPR_12"/>
    <property type="match status" value="1"/>
</dbReference>
<keyword evidence="2 3" id="KW-0802">TPR repeat</keyword>
<evidence type="ECO:0000256" key="2">
    <source>
        <dbReference type="ARBA" id="ARBA00022803"/>
    </source>
</evidence>
<dbReference type="Gene3D" id="1.25.40.10">
    <property type="entry name" value="Tetratricopeptide repeat domain"/>
    <property type="match status" value="2"/>
</dbReference>
<dbReference type="InterPro" id="IPR003540">
    <property type="entry name" value="ADP-ribosyltransferase"/>
</dbReference>
<dbReference type="InterPro" id="IPR011990">
    <property type="entry name" value="TPR-like_helical_dom_sf"/>
</dbReference>
<evidence type="ECO:0000313" key="5">
    <source>
        <dbReference type="EMBL" id="CAF3458461.1"/>
    </source>
</evidence>
<dbReference type="SUPFAM" id="SSF56399">
    <property type="entry name" value="ADP-ribosylation"/>
    <property type="match status" value="1"/>
</dbReference>
<dbReference type="Gene3D" id="3.90.176.10">
    <property type="entry name" value="Toxin ADP-ribosyltransferase, Chain A, domain 1"/>
    <property type="match status" value="1"/>
</dbReference>
<dbReference type="Pfam" id="PF13374">
    <property type="entry name" value="TPR_10"/>
    <property type="match status" value="1"/>
</dbReference>
<dbReference type="InterPro" id="IPR019734">
    <property type="entry name" value="TPR_rpt"/>
</dbReference>
<evidence type="ECO:0000256" key="1">
    <source>
        <dbReference type="ARBA" id="ARBA00022737"/>
    </source>
</evidence>
<feature type="repeat" description="TPR" evidence="3">
    <location>
        <begin position="586"/>
        <end position="619"/>
    </location>
</feature>
<protein>
    <recommendedName>
        <fullName evidence="4">ADP ribosyltransferase domain-containing protein</fullName>
    </recommendedName>
</protein>
<dbReference type="Pfam" id="PF13181">
    <property type="entry name" value="TPR_8"/>
    <property type="match status" value="1"/>
</dbReference>
<organism evidence="6 7">
    <name type="scientific">Rotaria socialis</name>
    <dbReference type="NCBI Taxonomy" id="392032"/>
    <lineage>
        <taxon>Eukaryota</taxon>
        <taxon>Metazoa</taxon>
        <taxon>Spiralia</taxon>
        <taxon>Gnathifera</taxon>
        <taxon>Rotifera</taxon>
        <taxon>Eurotatoria</taxon>
        <taxon>Bdelloidea</taxon>
        <taxon>Philodinida</taxon>
        <taxon>Philodinidae</taxon>
        <taxon>Rotaria</taxon>
    </lineage>
</organism>
<feature type="repeat" description="TPR" evidence="3">
    <location>
        <begin position="544"/>
        <end position="577"/>
    </location>
</feature>
<dbReference type="Pfam" id="PF03496">
    <property type="entry name" value="ADPrib_exo_Tox"/>
    <property type="match status" value="1"/>
</dbReference>
<dbReference type="PROSITE" id="PS51996">
    <property type="entry name" value="TR_MART"/>
    <property type="match status" value="1"/>
</dbReference>
<dbReference type="EMBL" id="CAJNYU010001710">
    <property type="protein sequence ID" value="CAF3458461.1"/>
    <property type="molecule type" value="Genomic_DNA"/>
</dbReference>
<comment type="caution">
    <text evidence="6">The sequence shown here is derived from an EMBL/GenBank/DDBJ whole genome shotgun (WGS) entry which is preliminary data.</text>
</comment>
<feature type="repeat" description="TPR" evidence="3">
    <location>
        <begin position="465"/>
        <end position="498"/>
    </location>
</feature>
<evidence type="ECO:0000313" key="7">
    <source>
        <dbReference type="Proteomes" id="UP000663862"/>
    </source>
</evidence>
<dbReference type="PANTHER" id="PTHR45641:SF19">
    <property type="entry name" value="NEPHROCYSTIN-3"/>
    <property type="match status" value="1"/>
</dbReference>
<evidence type="ECO:0000256" key="3">
    <source>
        <dbReference type="PROSITE-ProRule" id="PRU00339"/>
    </source>
</evidence>
<dbReference type="PROSITE" id="PS50005">
    <property type="entry name" value="TPR"/>
    <property type="match status" value="3"/>
</dbReference>
<gene>
    <name evidence="5" type="ORF">FME351_LOCUS13913</name>
    <name evidence="6" type="ORF">TSG867_LOCUS31810</name>
</gene>
<dbReference type="Proteomes" id="UP000663862">
    <property type="component" value="Unassembled WGS sequence"/>
</dbReference>
<dbReference type="SMART" id="SM00028">
    <property type="entry name" value="TPR"/>
    <property type="match status" value="4"/>
</dbReference>
<accession>A0A821GVQ1</accession>
<dbReference type="Proteomes" id="UP000663869">
    <property type="component" value="Unassembled WGS sequence"/>
</dbReference>
<dbReference type="EMBL" id="CAJOBQ010006288">
    <property type="protein sequence ID" value="CAF4669875.1"/>
    <property type="molecule type" value="Genomic_DNA"/>
</dbReference>
<dbReference type="AlphaFoldDB" id="A0A821GVQ1"/>
<reference evidence="6" key="1">
    <citation type="submission" date="2021-02" db="EMBL/GenBank/DDBJ databases">
        <authorList>
            <person name="Nowell W R."/>
        </authorList>
    </citation>
    <scope>NUCLEOTIDE SEQUENCE</scope>
</reference>